<evidence type="ECO:0000313" key="2">
    <source>
        <dbReference type="EMBL" id="MCB5200743.1"/>
    </source>
</evidence>
<dbReference type="Proteomes" id="UP001138961">
    <property type="component" value="Unassembled WGS sequence"/>
</dbReference>
<gene>
    <name evidence="2" type="ORF">LGQ03_16010</name>
</gene>
<keyword evidence="1" id="KW-1133">Transmembrane helix</keyword>
<proteinExistence type="predicted"/>
<accession>A0ABS8BYD1</accession>
<sequence length="73" mass="8433">MPLSDLINVRAPFFAPRSRRLVVCMVLWGWALFELLLGTPLWTMIACAAAGWCTYEFFVVFDPDNYRDKDDLS</sequence>
<protein>
    <recommendedName>
        <fullName evidence="4">DUF3329 domain-containing protein</fullName>
    </recommendedName>
</protein>
<evidence type="ECO:0008006" key="4">
    <source>
        <dbReference type="Google" id="ProtNLM"/>
    </source>
</evidence>
<keyword evidence="1" id="KW-0812">Transmembrane</keyword>
<organism evidence="2 3">
    <name type="scientific">Loktanella gaetbuli</name>
    <dbReference type="NCBI Taxonomy" id="2881335"/>
    <lineage>
        <taxon>Bacteria</taxon>
        <taxon>Pseudomonadati</taxon>
        <taxon>Pseudomonadota</taxon>
        <taxon>Alphaproteobacteria</taxon>
        <taxon>Rhodobacterales</taxon>
        <taxon>Roseobacteraceae</taxon>
        <taxon>Loktanella</taxon>
    </lineage>
</organism>
<reference evidence="2" key="1">
    <citation type="submission" date="2021-10" db="EMBL/GenBank/DDBJ databases">
        <title>Loktanella gaetbuli sp. nov., isolated from a tidal flat.</title>
        <authorList>
            <person name="Park S."/>
            <person name="Yoon J.-H."/>
        </authorList>
    </citation>
    <scope>NUCLEOTIDE SEQUENCE</scope>
    <source>
        <strain evidence="2">TSTF-M6</strain>
    </source>
</reference>
<dbReference type="RefSeq" id="WP_226749215.1">
    <property type="nucleotide sequence ID" value="NZ_JAJATZ010000011.1"/>
</dbReference>
<feature type="transmembrane region" description="Helical" evidence="1">
    <location>
        <begin position="21"/>
        <end position="37"/>
    </location>
</feature>
<keyword evidence="1" id="KW-0472">Membrane</keyword>
<comment type="caution">
    <text evidence="2">The sequence shown here is derived from an EMBL/GenBank/DDBJ whole genome shotgun (WGS) entry which is preliminary data.</text>
</comment>
<name>A0ABS8BYD1_9RHOB</name>
<feature type="transmembrane region" description="Helical" evidence="1">
    <location>
        <begin position="43"/>
        <end position="61"/>
    </location>
</feature>
<evidence type="ECO:0000256" key="1">
    <source>
        <dbReference type="SAM" id="Phobius"/>
    </source>
</evidence>
<evidence type="ECO:0000313" key="3">
    <source>
        <dbReference type="Proteomes" id="UP001138961"/>
    </source>
</evidence>
<keyword evidence="3" id="KW-1185">Reference proteome</keyword>
<dbReference type="EMBL" id="JAJATZ010000011">
    <property type="protein sequence ID" value="MCB5200743.1"/>
    <property type="molecule type" value="Genomic_DNA"/>
</dbReference>